<sequence>MNFHTQFDALVLSCKQYQKEVDDKGLHFSEPYQSIYLAINKVLIIHTDEKLNLEAMAAGEQTAPGFANLTPARRQYYELEAEVPSFLANGGTAYYHLQRYKIACTHLVKTFSHSTYKEDWKKMRKLSSWLAAIYNEQQHSSTNESFESSFDHLKDIGDFRNLGPKELQELEEEVRNIQALLIDNPDLLAELSADNSQLLQEAVSHLETQEELLKGLPELDDSFHFDEPPLIEVVVYRCTQLTVLLDHFHERYPDNPIVKELSAFKQSLRDAFDLHVDICEAIYNLMVDAMGSKQSMRIRELCTILFQAVSRFTDEDTILRSYSTTLNVSHIVATKGMPDTLDLEMLLILAIGDF</sequence>
<gene>
    <name evidence="1" type="ORF">HELGO_WM43805</name>
</gene>
<name>A0A6S6TP08_9BACT</name>
<organism evidence="1">
    <name type="scientific">uncultured Aureispira sp</name>
    <dbReference type="NCBI Taxonomy" id="1331704"/>
    <lineage>
        <taxon>Bacteria</taxon>
        <taxon>Pseudomonadati</taxon>
        <taxon>Bacteroidota</taxon>
        <taxon>Saprospiria</taxon>
        <taxon>Saprospirales</taxon>
        <taxon>Saprospiraceae</taxon>
        <taxon>Aureispira</taxon>
        <taxon>environmental samples</taxon>
    </lineage>
</organism>
<protein>
    <submittedName>
        <fullName evidence="1">Uncharacterized protein</fullName>
    </submittedName>
</protein>
<dbReference type="EMBL" id="CACVAQ010000265">
    <property type="protein sequence ID" value="CAA6818390.1"/>
    <property type="molecule type" value="Genomic_DNA"/>
</dbReference>
<accession>A0A6S6TP08</accession>
<proteinExistence type="predicted"/>
<reference evidence="1" key="1">
    <citation type="submission" date="2020-01" db="EMBL/GenBank/DDBJ databases">
        <authorList>
            <person name="Meier V. D."/>
            <person name="Meier V D."/>
        </authorList>
    </citation>
    <scope>NUCLEOTIDE SEQUENCE</scope>
    <source>
        <strain evidence="1">HLG_WM_MAG_10</strain>
    </source>
</reference>
<dbReference type="AlphaFoldDB" id="A0A6S6TP08"/>
<evidence type="ECO:0000313" key="1">
    <source>
        <dbReference type="EMBL" id="CAA6818390.1"/>
    </source>
</evidence>